<dbReference type="AlphaFoldDB" id="A0A382VY27"/>
<keyword evidence="1" id="KW-0472">Membrane</keyword>
<accession>A0A382VY27</accession>
<evidence type="ECO:0000256" key="1">
    <source>
        <dbReference type="SAM" id="Phobius"/>
    </source>
</evidence>
<dbReference type="InterPro" id="IPR002823">
    <property type="entry name" value="DUF112_TM"/>
</dbReference>
<gene>
    <name evidence="3" type="ORF">METZ01_LOCUS404233</name>
</gene>
<dbReference type="PANTHER" id="PTHR35342:SF5">
    <property type="entry name" value="TRICARBOXYLIC TRANSPORT PROTEIN"/>
    <property type="match status" value="1"/>
</dbReference>
<protein>
    <recommendedName>
        <fullName evidence="2">DUF112 domain-containing protein</fullName>
    </recommendedName>
</protein>
<sequence>WTFINSLLVAQFMMLIFGLYISGLAKYVMKTPTHYMAAAITILAIFGTYSVQHNFADVIVMLFLGTTMFFLSKFGFTAAPIVLGIILGPIAETNFNQAKIIADTQNGIFDYLTSGPLNLTIIALCLISILYGVYGDKEKRKTK</sequence>
<dbReference type="PANTHER" id="PTHR35342">
    <property type="entry name" value="TRICARBOXYLIC TRANSPORT PROTEIN"/>
    <property type="match status" value="1"/>
</dbReference>
<feature type="non-terminal residue" evidence="3">
    <location>
        <position position="1"/>
    </location>
</feature>
<feature type="transmembrane region" description="Helical" evidence="1">
    <location>
        <begin position="7"/>
        <end position="28"/>
    </location>
</feature>
<proteinExistence type="predicted"/>
<name>A0A382VY27_9ZZZZ</name>
<dbReference type="Pfam" id="PF01970">
    <property type="entry name" value="TctA"/>
    <property type="match status" value="1"/>
</dbReference>
<reference evidence="3" key="1">
    <citation type="submission" date="2018-05" db="EMBL/GenBank/DDBJ databases">
        <authorList>
            <person name="Lanie J.A."/>
            <person name="Ng W.-L."/>
            <person name="Kazmierczak K.M."/>
            <person name="Andrzejewski T.M."/>
            <person name="Davidsen T.M."/>
            <person name="Wayne K.J."/>
            <person name="Tettelin H."/>
            <person name="Glass J.I."/>
            <person name="Rusch D."/>
            <person name="Podicherti R."/>
            <person name="Tsui H.-C.T."/>
            <person name="Winkler M.E."/>
        </authorList>
    </citation>
    <scope>NUCLEOTIDE SEQUENCE</scope>
</reference>
<organism evidence="3">
    <name type="scientific">marine metagenome</name>
    <dbReference type="NCBI Taxonomy" id="408172"/>
    <lineage>
        <taxon>unclassified sequences</taxon>
        <taxon>metagenomes</taxon>
        <taxon>ecological metagenomes</taxon>
    </lineage>
</organism>
<evidence type="ECO:0000259" key="2">
    <source>
        <dbReference type="Pfam" id="PF01970"/>
    </source>
</evidence>
<dbReference type="EMBL" id="UINC01155499">
    <property type="protein sequence ID" value="SVD51379.1"/>
    <property type="molecule type" value="Genomic_DNA"/>
</dbReference>
<feature type="transmembrane region" description="Helical" evidence="1">
    <location>
        <begin position="34"/>
        <end position="51"/>
    </location>
</feature>
<feature type="transmembrane region" description="Helical" evidence="1">
    <location>
        <begin position="111"/>
        <end position="134"/>
    </location>
</feature>
<evidence type="ECO:0000313" key="3">
    <source>
        <dbReference type="EMBL" id="SVD51379.1"/>
    </source>
</evidence>
<keyword evidence="1" id="KW-0812">Transmembrane</keyword>
<feature type="transmembrane region" description="Helical" evidence="1">
    <location>
        <begin position="58"/>
        <end position="91"/>
    </location>
</feature>
<keyword evidence="1" id="KW-1133">Transmembrane helix</keyword>
<feature type="domain" description="DUF112" evidence="2">
    <location>
        <begin position="1"/>
        <end position="83"/>
    </location>
</feature>